<keyword evidence="1" id="KW-0547">Nucleotide-binding</keyword>
<dbReference type="GO" id="GO:0005524">
    <property type="term" value="F:ATP binding"/>
    <property type="evidence" value="ECO:0007669"/>
    <property type="project" value="UniProtKB-KW"/>
</dbReference>
<evidence type="ECO:0000313" key="2">
    <source>
        <dbReference type="Proteomes" id="UP000006454"/>
    </source>
</evidence>
<keyword evidence="1" id="KW-0067">ATP-binding</keyword>
<evidence type="ECO:0000313" key="1">
    <source>
        <dbReference type="EMBL" id="EAA23762.1"/>
    </source>
</evidence>
<gene>
    <name evidence="1" type="ORF">FNV0743</name>
</gene>
<dbReference type="EMBL" id="AABF01000088">
    <property type="protein sequence ID" value="EAA23762.1"/>
    <property type="molecule type" value="Genomic_DNA"/>
</dbReference>
<comment type="caution">
    <text evidence="1">The sequence shown here is derived from an EMBL/GenBank/DDBJ whole genome shotgun (WGS) entry which is preliminary data.</text>
</comment>
<name>Q7P512_FUSVC</name>
<dbReference type="AlphaFoldDB" id="Q7P512"/>
<proteinExistence type="predicted"/>
<protein>
    <submittedName>
        <fullName evidence="1">Oligopeptide transport ATP-binding protein oppD</fullName>
    </submittedName>
</protein>
<dbReference type="Proteomes" id="UP000006454">
    <property type="component" value="Unassembled WGS sequence"/>
</dbReference>
<organism evidence="1 2">
    <name type="scientific">Fusobacterium vincentii ATCC 49256</name>
    <dbReference type="NCBI Taxonomy" id="209882"/>
    <lineage>
        <taxon>Bacteria</taxon>
        <taxon>Fusobacteriati</taxon>
        <taxon>Fusobacteriota</taxon>
        <taxon>Fusobacteriia</taxon>
        <taxon>Fusobacteriales</taxon>
        <taxon>Fusobacteriaceae</taxon>
        <taxon>Fusobacterium</taxon>
    </lineage>
</organism>
<reference evidence="1 2" key="1">
    <citation type="journal article" date="2003" name="Genome Res.">
        <title>Genome analysis of F. nucleatum sub spp vincentii and its comparison with the genome of F. nucleatum ATCC 25586.</title>
        <authorList>
            <person name="Kapatral V."/>
            <person name="Ivanova N."/>
            <person name="Anderson I."/>
            <person name="Reznik G."/>
            <person name="Bhattacharyya A."/>
            <person name="Gardner W.L."/>
            <person name="Mikhailova N."/>
            <person name="Lapidus A."/>
            <person name="Larsen N."/>
            <person name="D'Souza M."/>
            <person name="Walunas T."/>
            <person name="Haselkorn R."/>
            <person name="Overbeek R."/>
            <person name="Kyrpides N."/>
        </authorList>
    </citation>
    <scope>NUCLEOTIDE SEQUENCE [LARGE SCALE GENOMIC DNA]</scope>
    <source>
        <strain evidence="1 2">ATCC 49256</strain>
    </source>
</reference>
<sequence>MKSAMQVADRVAIFKDGKVVGTYTPSEIKELQASVDSYTKKLWKTQPSNEFLEAIL</sequence>
<accession>Q7P512</accession>